<organism evidence="1 2">
    <name type="scientific">Ancylobacter crimeensis</name>
    <dbReference type="NCBI Taxonomy" id="2579147"/>
    <lineage>
        <taxon>Bacteria</taxon>
        <taxon>Pseudomonadati</taxon>
        <taxon>Pseudomonadota</taxon>
        <taxon>Alphaproteobacteria</taxon>
        <taxon>Hyphomicrobiales</taxon>
        <taxon>Xanthobacteraceae</taxon>
        <taxon>Ancylobacter</taxon>
    </lineage>
</organism>
<sequence>MPASQTQGHHSPLVPLFADFDAKLAADDYKGFAAAFAAFVKDNETSRYLALEAVPFKIADHLTTKFGSSSAVTTFTLRRSTWATEVQNALSSGPEAFVKLIDEIEGQVVELTKAAKKPS</sequence>
<reference evidence="1 2" key="1">
    <citation type="submission" date="2022-04" db="EMBL/GenBank/DDBJ databases">
        <authorList>
            <person name="Grouzdev D.S."/>
            <person name="Pantiukh K.S."/>
            <person name="Krutkina M.S."/>
        </authorList>
    </citation>
    <scope>NUCLEOTIDE SEQUENCE [LARGE SCALE GENOMIC DNA]</scope>
    <source>
        <strain evidence="1 2">6x-1</strain>
    </source>
</reference>
<name>A0ABT0D6D8_9HYPH</name>
<accession>A0ABT0D6D8</accession>
<protein>
    <submittedName>
        <fullName evidence="1">Uncharacterized protein</fullName>
    </submittedName>
</protein>
<evidence type="ECO:0000313" key="2">
    <source>
        <dbReference type="Proteomes" id="UP001203284"/>
    </source>
</evidence>
<gene>
    <name evidence="1" type="ORF">MWN34_01140</name>
</gene>
<proteinExistence type="predicted"/>
<keyword evidence="2" id="KW-1185">Reference proteome</keyword>
<evidence type="ECO:0000313" key="1">
    <source>
        <dbReference type="EMBL" id="MCK0195511.1"/>
    </source>
</evidence>
<dbReference type="EMBL" id="JALKCH010000001">
    <property type="protein sequence ID" value="MCK0195511.1"/>
    <property type="molecule type" value="Genomic_DNA"/>
</dbReference>
<dbReference type="RefSeq" id="WP_247025789.1">
    <property type="nucleotide sequence ID" value="NZ_JALKCH010000001.1"/>
</dbReference>
<comment type="caution">
    <text evidence="1">The sequence shown here is derived from an EMBL/GenBank/DDBJ whole genome shotgun (WGS) entry which is preliminary data.</text>
</comment>
<dbReference type="Proteomes" id="UP001203284">
    <property type="component" value="Unassembled WGS sequence"/>
</dbReference>